<evidence type="ECO:0000256" key="4">
    <source>
        <dbReference type="SAM" id="MobiDB-lite"/>
    </source>
</evidence>
<feature type="region of interest" description="Disordered" evidence="4">
    <location>
        <begin position="330"/>
        <end position="367"/>
    </location>
</feature>
<dbReference type="AlphaFoldDB" id="A0A1B9NGB1"/>
<organism evidence="6 7">
    <name type="scientific">Microbacterium sediminis</name>
    <dbReference type="NCBI Taxonomy" id="904291"/>
    <lineage>
        <taxon>Bacteria</taxon>
        <taxon>Bacillati</taxon>
        <taxon>Actinomycetota</taxon>
        <taxon>Actinomycetes</taxon>
        <taxon>Micrococcales</taxon>
        <taxon>Microbacteriaceae</taxon>
        <taxon>Microbacterium</taxon>
    </lineage>
</organism>
<dbReference type="OrthoDB" id="9805821at2"/>
<dbReference type="GO" id="GO:0004553">
    <property type="term" value="F:hydrolase activity, hydrolyzing O-glycosyl compounds"/>
    <property type="evidence" value="ECO:0007669"/>
    <property type="project" value="InterPro"/>
</dbReference>
<dbReference type="Proteomes" id="UP000093355">
    <property type="component" value="Unassembled WGS sequence"/>
</dbReference>
<dbReference type="InterPro" id="IPR001764">
    <property type="entry name" value="Glyco_hydro_3_N"/>
</dbReference>
<dbReference type="SUPFAM" id="SSF51445">
    <property type="entry name" value="(Trans)glycosidases"/>
    <property type="match status" value="1"/>
</dbReference>
<dbReference type="Gene3D" id="3.20.20.300">
    <property type="entry name" value="Glycoside hydrolase, family 3, N-terminal domain"/>
    <property type="match status" value="1"/>
</dbReference>
<keyword evidence="3" id="KW-0326">Glycosidase</keyword>
<protein>
    <recommendedName>
        <fullName evidence="5">Glycoside hydrolase family 3 N-terminal domain-containing protein</fullName>
    </recommendedName>
</protein>
<keyword evidence="2" id="KW-0378">Hydrolase</keyword>
<dbReference type="PANTHER" id="PTHR30480:SF16">
    <property type="entry name" value="GLYCOSIDE HYDROLASE FAMILY 3 DOMAIN PROTEIN"/>
    <property type="match status" value="1"/>
</dbReference>
<feature type="domain" description="Glycoside hydrolase family 3 N-terminal" evidence="5">
    <location>
        <begin position="56"/>
        <end position="318"/>
    </location>
</feature>
<dbReference type="GO" id="GO:0005975">
    <property type="term" value="P:carbohydrate metabolic process"/>
    <property type="evidence" value="ECO:0007669"/>
    <property type="project" value="InterPro"/>
</dbReference>
<accession>A0A1B9NGB1</accession>
<sequence>MADALERLANAVLMPGYLAPRPPTWVEREREAGLAGVVLFAQNVGSGVVDASGGFLVAIDEEGGTVTRIDSAGGSPLPGAAQLGAVDDVEATRRVGRMLGERAALVGANMVIAPVADVNANAANPVIGTRAYGADAELVSRHVAATVRGLADAGAVAVPKHFPGHGDTAVDSHHGLPVSDASAADQEALHLEPFRAAIEAGARVIMTAHLVVPEWGPEPATLNAQALGRLRALGFDGAIMSDALDMGAVKDRYGTPGGAVRALAAGCDLLCISNPANPGSSGDDEADFLAVRDAIVAAVRDGSLARARLEDAAARVAALRASLAARPVAPEAARPVAPEAARPVAERSAAGAELKRSPHPLTPADLPHPLPPADAAFAADIADRALLRAGSCAPFAGPRRVLDARAAATWAVAANGGAIASAIAAGGSVERWSDAAAVAEGERVVLLTDRLASAEQRDAVTAFAARASAGVVVNLGVDPLPGAVPASVAIITTRAASRLGAEAADRALTAGWA</sequence>
<dbReference type="GO" id="GO:0009254">
    <property type="term" value="P:peptidoglycan turnover"/>
    <property type="evidence" value="ECO:0007669"/>
    <property type="project" value="TreeGrafter"/>
</dbReference>
<comment type="caution">
    <text evidence="6">The sequence shown here is derived from an EMBL/GenBank/DDBJ whole genome shotgun (WGS) entry which is preliminary data.</text>
</comment>
<evidence type="ECO:0000313" key="7">
    <source>
        <dbReference type="Proteomes" id="UP000093355"/>
    </source>
</evidence>
<dbReference type="RefSeq" id="WP_067022798.1">
    <property type="nucleotide sequence ID" value="NZ_CP038256.1"/>
</dbReference>
<dbReference type="InterPro" id="IPR050226">
    <property type="entry name" value="NagZ_Beta-hexosaminidase"/>
</dbReference>
<dbReference type="InterPro" id="IPR017853">
    <property type="entry name" value="GH"/>
</dbReference>
<dbReference type="Pfam" id="PF00933">
    <property type="entry name" value="Glyco_hydro_3"/>
    <property type="match status" value="1"/>
</dbReference>
<dbReference type="STRING" id="904291.A7J15_00545"/>
<gene>
    <name evidence="6" type="ORF">A7J15_00545</name>
</gene>
<feature type="compositionally biased region" description="Low complexity" evidence="4">
    <location>
        <begin position="330"/>
        <end position="350"/>
    </location>
</feature>
<comment type="similarity">
    <text evidence="1">Belongs to the glycosyl hydrolase 3 family.</text>
</comment>
<dbReference type="EMBL" id="LXMD01000012">
    <property type="protein sequence ID" value="OCG75584.1"/>
    <property type="molecule type" value="Genomic_DNA"/>
</dbReference>
<evidence type="ECO:0000256" key="3">
    <source>
        <dbReference type="ARBA" id="ARBA00023295"/>
    </source>
</evidence>
<dbReference type="InterPro" id="IPR036962">
    <property type="entry name" value="Glyco_hydro_3_N_sf"/>
</dbReference>
<evidence type="ECO:0000313" key="6">
    <source>
        <dbReference type="EMBL" id="OCG75584.1"/>
    </source>
</evidence>
<name>A0A1B9NGB1_9MICO</name>
<evidence type="ECO:0000256" key="2">
    <source>
        <dbReference type="ARBA" id="ARBA00022801"/>
    </source>
</evidence>
<evidence type="ECO:0000259" key="5">
    <source>
        <dbReference type="Pfam" id="PF00933"/>
    </source>
</evidence>
<reference evidence="6 7" key="1">
    <citation type="submission" date="2016-05" db="EMBL/GenBank/DDBJ databases">
        <authorList>
            <person name="Lavstsen T."/>
            <person name="Jespersen J.S."/>
        </authorList>
    </citation>
    <scope>NUCLEOTIDE SEQUENCE [LARGE SCALE GENOMIC DNA]</scope>
    <source>
        <strain evidence="6 7">YLB-01</strain>
    </source>
</reference>
<keyword evidence="7" id="KW-1185">Reference proteome</keyword>
<dbReference type="PANTHER" id="PTHR30480">
    <property type="entry name" value="BETA-HEXOSAMINIDASE-RELATED"/>
    <property type="match status" value="1"/>
</dbReference>
<proteinExistence type="inferred from homology"/>
<evidence type="ECO:0000256" key="1">
    <source>
        <dbReference type="ARBA" id="ARBA00005336"/>
    </source>
</evidence>